<feature type="binding site" evidence="18">
    <location>
        <position position="170"/>
    </location>
    <ligand>
        <name>K(+)</name>
        <dbReference type="ChEBI" id="CHEBI:29103"/>
    </ligand>
</feature>
<comment type="similarity">
    <text evidence="3 19">In the N-terminal section; belongs to the NnrE/AIBP family.</text>
</comment>
<evidence type="ECO:0000256" key="1">
    <source>
        <dbReference type="ARBA" id="ARBA00000013"/>
    </source>
</evidence>
<evidence type="ECO:0000256" key="15">
    <source>
        <dbReference type="ARBA" id="ARBA00048238"/>
    </source>
</evidence>
<evidence type="ECO:0000256" key="7">
    <source>
        <dbReference type="ARBA" id="ARBA00022840"/>
    </source>
</evidence>
<keyword evidence="12 17" id="KW-0456">Lyase</keyword>
<feature type="binding site" evidence="18">
    <location>
        <position position="68"/>
    </location>
    <ligand>
        <name>K(+)</name>
        <dbReference type="ChEBI" id="CHEBI:29103"/>
    </ligand>
</feature>
<dbReference type="EMBL" id="JAJLJH010000002">
    <property type="protein sequence ID" value="MCK9686575.1"/>
    <property type="molecule type" value="Genomic_DNA"/>
</dbReference>
<feature type="binding site" evidence="18">
    <location>
        <position position="167"/>
    </location>
    <ligand>
        <name>(6S)-NADPHX</name>
        <dbReference type="ChEBI" id="CHEBI:64076"/>
    </ligand>
</feature>
<feature type="domain" description="YjeF N-terminal" evidence="21">
    <location>
        <begin position="21"/>
        <end position="225"/>
    </location>
</feature>
<feature type="binding site" evidence="17">
    <location>
        <position position="452"/>
    </location>
    <ligand>
        <name>(6S)-NADPHX</name>
        <dbReference type="ChEBI" id="CHEBI:64076"/>
    </ligand>
</feature>
<proteinExistence type="inferred from homology"/>
<evidence type="ECO:0000256" key="16">
    <source>
        <dbReference type="ARBA" id="ARBA00049209"/>
    </source>
</evidence>
<dbReference type="Pfam" id="PF03853">
    <property type="entry name" value="YjeF_N"/>
    <property type="match status" value="1"/>
</dbReference>
<comment type="similarity">
    <text evidence="17">Belongs to the NnrD/CARKD family.</text>
</comment>
<keyword evidence="6 17" id="KW-0547">Nucleotide-binding</keyword>
<dbReference type="GO" id="GO:0005524">
    <property type="term" value="F:ATP binding"/>
    <property type="evidence" value="ECO:0007669"/>
    <property type="project" value="UniProtKB-UniRule"/>
</dbReference>
<keyword evidence="13" id="KW-0511">Multifunctional enzyme</keyword>
<feature type="binding site" evidence="17">
    <location>
        <position position="451"/>
    </location>
    <ligand>
        <name>AMP</name>
        <dbReference type="ChEBI" id="CHEBI:456215"/>
    </ligand>
</feature>
<comment type="caution">
    <text evidence="22">The sequence shown here is derived from an EMBL/GenBank/DDBJ whole genome shotgun (WGS) entry which is preliminary data.</text>
</comment>
<dbReference type="InterPro" id="IPR004443">
    <property type="entry name" value="YjeF_N_dom"/>
</dbReference>
<comment type="function">
    <text evidence="18">Catalyzes the epimerization of the S- and R-forms of NAD(P)HX, a damaged form of NAD(P)H that is a result of enzymatic or heat-dependent hydration. This is a prerequisite for the S-specific NAD(P)H-hydrate dehydratase to allow the repair of both epimers of NAD(P)HX.</text>
</comment>
<keyword evidence="5 18" id="KW-0479">Metal-binding</keyword>
<dbReference type="AlphaFoldDB" id="A0A9X1YKI9"/>
<organism evidence="22 23">
    <name type="scientific">Scleromatobacter humisilvae</name>
    <dbReference type="NCBI Taxonomy" id="2897159"/>
    <lineage>
        <taxon>Bacteria</taxon>
        <taxon>Pseudomonadati</taxon>
        <taxon>Pseudomonadota</taxon>
        <taxon>Betaproteobacteria</taxon>
        <taxon>Burkholderiales</taxon>
        <taxon>Sphaerotilaceae</taxon>
        <taxon>Scleromatobacter</taxon>
    </lineage>
</organism>
<dbReference type="PANTHER" id="PTHR12592:SF0">
    <property type="entry name" value="ATP-DEPENDENT (S)-NAD(P)H-HYDRATE DEHYDRATASE"/>
    <property type="match status" value="1"/>
</dbReference>
<dbReference type="InterPro" id="IPR029056">
    <property type="entry name" value="Ribokinase-like"/>
</dbReference>
<keyword evidence="8 17" id="KW-0521">NADP</keyword>
<evidence type="ECO:0000256" key="8">
    <source>
        <dbReference type="ARBA" id="ARBA00022857"/>
    </source>
</evidence>
<dbReference type="HAMAP" id="MF_01965">
    <property type="entry name" value="NADHX_dehydratase"/>
    <property type="match status" value="1"/>
</dbReference>
<evidence type="ECO:0000256" key="10">
    <source>
        <dbReference type="ARBA" id="ARBA00023027"/>
    </source>
</evidence>
<dbReference type="GO" id="GO:0052856">
    <property type="term" value="F:NAD(P)HX epimerase activity"/>
    <property type="evidence" value="ECO:0007669"/>
    <property type="project" value="UniProtKB-UniRule"/>
</dbReference>
<comment type="catalytic activity">
    <reaction evidence="15 17 19">
        <text>(6S)-NADHX + ADP = AMP + phosphate + NADH + H(+)</text>
        <dbReference type="Rhea" id="RHEA:32223"/>
        <dbReference type="ChEBI" id="CHEBI:15378"/>
        <dbReference type="ChEBI" id="CHEBI:43474"/>
        <dbReference type="ChEBI" id="CHEBI:57945"/>
        <dbReference type="ChEBI" id="CHEBI:64074"/>
        <dbReference type="ChEBI" id="CHEBI:456215"/>
        <dbReference type="ChEBI" id="CHEBI:456216"/>
        <dbReference type="EC" id="4.2.1.136"/>
    </reaction>
</comment>
<dbReference type="Gene3D" id="3.40.1190.20">
    <property type="match status" value="1"/>
</dbReference>
<feature type="binding site" evidence="17">
    <location>
        <position position="331"/>
    </location>
    <ligand>
        <name>(6S)-NADPHX</name>
        <dbReference type="ChEBI" id="CHEBI:64076"/>
    </ligand>
</feature>
<evidence type="ECO:0000256" key="11">
    <source>
        <dbReference type="ARBA" id="ARBA00023235"/>
    </source>
</evidence>
<reference evidence="22" key="1">
    <citation type="submission" date="2021-11" db="EMBL/GenBank/DDBJ databases">
        <title>BS-T2-15 a new species belonging to the Comamonadaceae family isolated from the soil of a French oak forest.</title>
        <authorList>
            <person name="Mieszkin S."/>
            <person name="Alain K."/>
        </authorList>
    </citation>
    <scope>NUCLEOTIDE SEQUENCE</scope>
    <source>
        <strain evidence="22">BS-T2-15</strain>
    </source>
</reference>
<evidence type="ECO:0000313" key="23">
    <source>
        <dbReference type="Proteomes" id="UP001139353"/>
    </source>
</evidence>
<comment type="caution">
    <text evidence="18">Lacks conserved residue(s) required for the propagation of feature annotation.</text>
</comment>
<dbReference type="InterPro" id="IPR030677">
    <property type="entry name" value="Nnr"/>
</dbReference>
<keyword evidence="23" id="KW-1185">Reference proteome</keyword>
<dbReference type="Gene3D" id="3.40.50.10260">
    <property type="entry name" value="YjeF N-terminal domain"/>
    <property type="match status" value="1"/>
</dbReference>
<dbReference type="CDD" id="cd01171">
    <property type="entry name" value="YXKO-related"/>
    <property type="match status" value="1"/>
</dbReference>
<keyword evidence="10 17" id="KW-0520">NAD</keyword>
<comment type="function">
    <text evidence="14 19">Bifunctional enzyme that catalyzes the epimerization of the S- and R-forms of NAD(P)HX and the dehydration of the S-form of NAD(P)HX at the expense of ADP, which is converted to AMP. This allows the repair of both epimers of NAD(P)HX, a damaged form of NAD(P)H that is a result of enzymatic or heat-dependent hydration.</text>
</comment>
<dbReference type="GO" id="GO:0052855">
    <property type="term" value="F:ADP-dependent NAD(P)H-hydrate dehydratase activity"/>
    <property type="evidence" value="ECO:0007669"/>
    <property type="project" value="UniProtKB-UniRule"/>
</dbReference>
<evidence type="ECO:0000256" key="2">
    <source>
        <dbReference type="ARBA" id="ARBA00000909"/>
    </source>
</evidence>
<comment type="catalytic activity">
    <reaction evidence="2 18 19">
        <text>(6R)-NADPHX = (6S)-NADPHX</text>
        <dbReference type="Rhea" id="RHEA:32227"/>
        <dbReference type="ChEBI" id="CHEBI:64076"/>
        <dbReference type="ChEBI" id="CHEBI:64077"/>
        <dbReference type="EC" id="5.1.99.6"/>
    </reaction>
</comment>
<evidence type="ECO:0000259" key="21">
    <source>
        <dbReference type="PROSITE" id="PS51385"/>
    </source>
</evidence>
<comment type="similarity">
    <text evidence="4 19">In the C-terminal section; belongs to the NnrD/CARKD family.</text>
</comment>
<evidence type="ECO:0000256" key="13">
    <source>
        <dbReference type="ARBA" id="ARBA00023268"/>
    </source>
</evidence>
<evidence type="ECO:0000256" key="14">
    <source>
        <dbReference type="ARBA" id="ARBA00025153"/>
    </source>
</evidence>
<comment type="cofactor">
    <cofactor evidence="18 19">
        <name>K(+)</name>
        <dbReference type="ChEBI" id="CHEBI:29103"/>
    </cofactor>
    <text evidence="18 19">Binds 1 potassium ion per subunit.</text>
</comment>
<dbReference type="InterPro" id="IPR017953">
    <property type="entry name" value="Carbohydrate_kinase_pred_CS"/>
</dbReference>
<feature type="binding site" evidence="17">
    <location>
        <begin position="422"/>
        <end position="426"/>
    </location>
    <ligand>
        <name>AMP</name>
        <dbReference type="ChEBI" id="CHEBI:456215"/>
    </ligand>
</feature>
<comment type="function">
    <text evidence="17">Catalyzes the dehydration of the S-form of NAD(P)HX at the expense of ADP, which is converted to AMP. Together with NAD(P)HX epimerase, which catalyzes the epimerization of the S- and R-forms, the enzyme allows the repair of both epimers of NAD(P)HX, a damaged form of NAD(P)H that is a result of enzymatic or heat-dependent hydration.</text>
</comment>
<sequence length="518" mass="52450">MTPRRLLASSQDIALFDDAATRRIEQRAAAGRPEHALMARAGVGLLRLARAIAPHARSAWIAAGPGNNGGDGLVLATWLQRAGMAVGVTLVGHAGRTLPPDAAWALAEARAAGVTLREDLPDAATRARIDLGIDALLGFGQKRAPEGALADAIAALNGLRGPVMSVDAPTGLSTATGAKLGDAVVRATHTLALLTAKPGLFTGAGREACGEIWFDDLDVHPADDEPASAWLTGAGTAAKRLPRRGQVANKGTFGDVHVAGGAAGMVGASLLAAHAASLAGAGRVLVHAHSSDKGGVLPVDVRHPELMLRPVAELQQAIRDNRKATVVAGCGGGDDVASELPGGLSNAHRLVLDADALNAIARDAGLRAQLRARGARGLPTILTPHPLEAARLLASTAAEVQADRLAAARRLAADTGAVVVLKGSGTLVATPHGRVAVNPSGDARLATAGTGDVLAGWIAGLWSAQPATDAVVDLAFDVARAAAWIHGRACDFTAGARLPLVAGELAAHMARAAHSLAD</sequence>
<dbReference type="PROSITE" id="PS51385">
    <property type="entry name" value="YJEF_N"/>
    <property type="match status" value="1"/>
</dbReference>
<evidence type="ECO:0000256" key="3">
    <source>
        <dbReference type="ARBA" id="ARBA00006001"/>
    </source>
</evidence>
<evidence type="ECO:0000256" key="9">
    <source>
        <dbReference type="ARBA" id="ARBA00022958"/>
    </source>
</evidence>
<dbReference type="GO" id="GO:0046496">
    <property type="term" value="P:nicotinamide nucleotide metabolic process"/>
    <property type="evidence" value="ECO:0007669"/>
    <property type="project" value="UniProtKB-UniRule"/>
</dbReference>
<dbReference type="PROSITE" id="PS01050">
    <property type="entry name" value="YJEF_C_2"/>
    <property type="match status" value="1"/>
</dbReference>
<keyword evidence="9 18" id="KW-0630">Potassium</keyword>
<comment type="catalytic activity">
    <reaction evidence="1 18 19">
        <text>(6R)-NADHX = (6S)-NADHX</text>
        <dbReference type="Rhea" id="RHEA:32215"/>
        <dbReference type="ChEBI" id="CHEBI:64074"/>
        <dbReference type="ChEBI" id="CHEBI:64075"/>
        <dbReference type="EC" id="5.1.99.6"/>
    </reaction>
</comment>
<dbReference type="Proteomes" id="UP001139353">
    <property type="component" value="Unassembled WGS sequence"/>
</dbReference>
<feature type="binding site" evidence="17">
    <location>
        <position position="385"/>
    </location>
    <ligand>
        <name>(6S)-NADPHX</name>
        <dbReference type="ChEBI" id="CHEBI:64076"/>
    </ligand>
</feature>
<dbReference type="GO" id="GO:0046872">
    <property type="term" value="F:metal ion binding"/>
    <property type="evidence" value="ECO:0007669"/>
    <property type="project" value="UniProtKB-UniRule"/>
</dbReference>
<dbReference type="GO" id="GO:0110051">
    <property type="term" value="P:metabolite repair"/>
    <property type="evidence" value="ECO:0007669"/>
    <property type="project" value="TreeGrafter"/>
</dbReference>
<comment type="cofactor">
    <cofactor evidence="17">
        <name>Mg(2+)</name>
        <dbReference type="ChEBI" id="CHEBI:18420"/>
    </cofactor>
</comment>
<evidence type="ECO:0000256" key="18">
    <source>
        <dbReference type="HAMAP-Rule" id="MF_01966"/>
    </source>
</evidence>
<protein>
    <recommendedName>
        <fullName evidence="19">Bifunctional NAD(P)H-hydrate repair enzyme</fullName>
    </recommendedName>
    <alternativeName>
        <fullName evidence="19">Nicotinamide nucleotide repair protein</fullName>
    </alternativeName>
    <domain>
        <recommendedName>
            <fullName evidence="19">ADP-dependent (S)-NAD(P)H-hydrate dehydratase</fullName>
            <ecNumber evidence="19">4.2.1.136</ecNumber>
        </recommendedName>
        <alternativeName>
            <fullName evidence="19">ADP-dependent NAD(P)HX dehydratase</fullName>
        </alternativeName>
    </domain>
    <domain>
        <recommendedName>
            <fullName evidence="19">NAD(P)H-hydrate epimerase</fullName>
            <ecNumber evidence="19">5.1.99.6</ecNumber>
        </recommendedName>
    </domain>
</protein>
<dbReference type="InterPro" id="IPR000631">
    <property type="entry name" value="CARKD"/>
</dbReference>
<feature type="binding site" evidence="18">
    <location>
        <position position="134"/>
    </location>
    <ligand>
        <name>K(+)</name>
        <dbReference type="ChEBI" id="CHEBI:29103"/>
    </ligand>
</feature>
<dbReference type="PROSITE" id="PS51383">
    <property type="entry name" value="YJEF_C_3"/>
    <property type="match status" value="1"/>
</dbReference>
<dbReference type="PANTHER" id="PTHR12592">
    <property type="entry name" value="ATP-DEPENDENT (S)-NAD(P)H-HYDRATE DEHYDRATASE FAMILY MEMBER"/>
    <property type="match status" value="1"/>
</dbReference>
<gene>
    <name evidence="18" type="primary">nnrE</name>
    <name evidence="17" type="synonym">nnrD</name>
    <name evidence="22" type="ORF">LPC04_12735</name>
</gene>
<keyword evidence="7 17" id="KW-0067">ATP-binding</keyword>
<evidence type="ECO:0000259" key="20">
    <source>
        <dbReference type="PROSITE" id="PS51383"/>
    </source>
</evidence>
<dbReference type="EC" id="4.2.1.136" evidence="19"/>
<dbReference type="RefSeq" id="WP_275682595.1">
    <property type="nucleotide sequence ID" value="NZ_JAJLJH010000002.1"/>
</dbReference>
<dbReference type="PIRSF" id="PIRSF017184">
    <property type="entry name" value="Nnr"/>
    <property type="match status" value="1"/>
</dbReference>
<comment type="similarity">
    <text evidence="18">Belongs to the NnrE/AIBP family.</text>
</comment>
<dbReference type="EC" id="5.1.99.6" evidence="19"/>
<accession>A0A9X1YKI9</accession>
<keyword evidence="11 18" id="KW-0413">Isomerase</keyword>
<evidence type="ECO:0000256" key="17">
    <source>
        <dbReference type="HAMAP-Rule" id="MF_01965"/>
    </source>
</evidence>
<dbReference type="NCBIfam" id="TIGR00196">
    <property type="entry name" value="yjeF_cterm"/>
    <property type="match status" value="1"/>
</dbReference>
<evidence type="ECO:0000256" key="19">
    <source>
        <dbReference type="PIRNR" id="PIRNR017184"/>
    </source>
</evidence>
<dbReference type="NCBIfam" id="TIGR00197">
    <property type="entry name" value="yjeF_nterm"/>
    <property type="match status" value="1"/>
</dbReference>
<feature type="binding site" evidence="18">
    <location>
        <begin position="67"/>
        <end position="71"/>
    </location>
    <ligand>
        <name>(6S)-NADPHX</name>
        <dbReference type="ChEBI" id="CHEBI:64076"/>
    </ligand>
</feature>
<evidence type="ECO:0000256" key="6">
    <source>
        <dbReference type="ARBA" id="ARBA00022741"/>
    </source>
</evidence>
<dbReference type="SUPFAM" id="SSF53613">
    <property type="entry name" value="Ribokinase-like"/>
    <property type="match status" value="1"/>
</dbReference>
<comment type="subunit">
    <text evidence="17">Homotetramer.</text>
</comment>
<dbReference type="Pfam" id="PF01256">
    <property type="entry name" value="Carb_kinase"/>
    <property type="match status" value="1"/>
</dbReference>
<evidence type="ECO:0000313" key="22">
    <source>
        <dbReference type="EMBL" id="MCK9686575.1"/>
    </source>
</evidence>
<evidence type="ECO:0000256" key="4">
    <source>
        <dbReference type="ARBA" id="ARBA00009524"/>
    </source>
</evidence>
<comment type="catalytic activity">
    <reaction evidence="16 17 19">
        <text>(6S)-NADPHX + ADP = AMP + phosphate + NADPH + H(+)</text>
        <dbReference type="Rhea" id="RHEA:32235"/>
        <dbReference type="ChEBI" id="CHEBI:15378"/>
        <dbReference type="ChEBI" id="CHEBI:43474"/>
        <dbReference type="ChEBI" id="CHEBI:57783"/>
        <dbReference type="ChEBI" id="CHEBI:64076"/>
        <dbReference type="ChEBI" id="CHEBI:456215"/>
        <dbReference type="ChEBI" id="CHEBI:456216"/>
        <dbReference type="EC" id="4.2.1.136"/>
    </reaction>
</comment>
<name>A0A9X1YKI9_9BURK</name>
<dbReference type="InterPro" id="IPR036652">
    <property type="entry name" value="YjeF_N_dom_sf"/>
</dbReference>
<evidence type="ECO:0000256" key="12">
    <source>
        <dbReference type="ARBA" id="ARBA00023239"/>
    </source>
</evidence>
<evidence type="ECO:0000256" key="5">
    <source>
        <dbReference type="ARBA" id="ARBA00022723"/>
    </source>
</evidence>
<feature type="binding site" evidence="18">
    <location>
        <begin position="138"/>
        <end position="144"/>
    </location>
    <ligand>
        <name>(6S)-NADPHX</name>
        <dbReference type="ChEBI" id="CHEBI:64076"/>
    </ligand>
</feature>
<dbReference type="HAMAP" id="MF_01966">
    <property type="entry name" value="NADHX_epimerase"/>
    <property type="match status" value="1"/>
</dbReference>
<dbReference type="SUPFAM" id="SSF64153">
    <property type="entry name" value="YjeF N-terminal domain-like"/>
    <property type="match status" value="1"/>
</dbReference>
<feature type="domain" description="YjeF C-terminal" evidence="20">
    <location>
        <begin position="233"/>
        <end position="516"/>
    </location>
</feature>
<feature type="binding site" evidence="17">
    <location>
        <position position="268"/>
    </location>
    <ligand>
        <name>(6S)-NADPHX</name>
        <dbReference type="ChEBI" id="CHEBI:64076"/>
    </ligand>
</feature>